<name>A0A0R3S944_HYMDI</name>
<dbReference type="CDD" id="cd09928">
    <property type="entry name" value="SH2_Cterm_SPT6_like"/>
    <property type="match status" value="1"/>
</dbReference>
<dbReference type="PIRSF" id="PIRSF036947">
    <property type="entry name" value="Spt6"/>
    <property type="match status" value="1"/>
</dbReference>
<dbReference type="InterPro" id="IPR042066">
    <property type="entry name" value="Spt6_death-like"/>
</dbReference>
<dbReference type="GO" id="GO:0008023">
    <property type="term" value="C:transcription elongation factor complex"/>
    <property type="evidence" value="ECO:0007669"/>
    <property type="project" value="TreeGrafter"/>
</dbReference>
<dbReference type="PROSITE" id="PS50126">
    <property type="entry name" value="S1"/>
    <property type="match status" value="1"/>
</dbReference>
<evidence type="ECO:0000256" key="2">
    <source>
        <dbReference type="ARBA" id="ARBA00009253"/>
    </source>
</evidence>
<feature type="region of interest" description="Disordered" evidence="6">
    <location>
        <begin position="806"/>
        <end position="827"/>
    </location>
</feature>
<dbReference type="InterPro" id="IPR041692">
    <property type="entry name" value="HHH_9"/>
</dbReference>
<dbReference type="InterPro" id="IPR028083">
    <property type="entry name" value="Spt6_acidic_N_dom"/>
</dbReference>
<dbReference type="SUPFAM" id="SSF53098">
    <property type="entry name" value="Ribonuclease H-like"/>
    <property type="match status" value="1"/>
</dbReference>
<evidence type="ECO:0000313" key="9">
    <source>
        <dbReference type="Proteomes" id="UP000274504"/>
    </source>
</evidence>
<proteinExistence type="inferred from homology"/>
<feature type="region of interest" description="Disordered" evidence="6">
    <location>
        <begin position="158"/>
        <end position="187"/>
    </location>
</feature>
<dbReference type="InterPro" id="IPR036860">
    <property type="entry name" value="SH2_dom_sf"/>
</dbReference>
<evidence type="ECO:0000313" key="8">
    <source>
        <dbReference type="EMBL" id="VDL17684.1"/>
    </source>
</evidence>
<feature type="compositionally biased region" description="Basic and acidic residues" evidence="6">
    <location>
        <begin position="482"/>
        <end position="496"/>
    </location>
</feature>
<dbReference type="Pfam" id="PF14633">
    <property type="entry name" value="SH2_2"/>
    <property type="match status" value="1"/>
</dbReference>
<organism evidence="10">
    <name type="scientific">Hymenolepis diminuta</name>
    <name type="common">Rat tapeworm</name>
    <dbReference type="NCBI Taxonomy" id="6216"/>
    <lineage>
        <taxon>Eukaryota</taxon>
        <taxon>Metazoa</taxon>
        <taxon>Spiralia</taxon>
        <taxon>Lophotrochozoa</taxon>
        <taxon>Platyhelminthes</taxon>
        <taxon>Cestoda</taxon>
        <taxon>Eucestoda</taxon>
        <taxon>Cyclophyllidea</taxon>
        <taxon>Hymenolepididae</taxon>
        <taxon>Hymenolepis</taxon>
    </lineage>
</organism>
<reference evidence="8 9" key="2">
    <citation type="submission" date="2018-11" db="EMBL/GenBank/DDBJ databases">
        <authorList>
            <consortium name="Pathogen Informatics"/>
        </authorList>
    </citation>
    <scope>NUCLEOTIDE SEQUENCE [LARGE SCALE GENOMIC DNA]</scope>
</reference>
<dbReference type="Pfam" id="PF17674">
    <property type="entry name" value="HHH_9"/>
    <property type="match status" value="1"/>
</dbReference>
<dbReference type="Pfam" id="PF14641">
    <property type="entry name" value="HTH_44"/>
    <property type="match status" value="1"/>
</dbReference>
<dbReference type="WBParaSite" id="HDID_0000073301-mRNA-1">
    <property type="protein sequence ID" value="HDID_0000073301-mRNA-1"/>
    <property type="gene ID" value="HDID_0000073301"/>
</dbReference>
<dbReference type="Pfam" id="PF14632">
    <property type="entry name" value="SPT6_acidic"/>
    <property type="match status" value="1"/>
</dbReference>
<dbReference type="STRING" id="6216.A0A0R3S944"/>
<feature type="compositionally biased region" description="Acidic residues" evidence="6">
    <location>
        <begin position="84"/>
        <end position="97"/>
    </location>
</feature>
<keyword evidence="3 5" id="KW-0804">Transcription</keyword>
<feature type="compositionally biased region" description="Basic and acidic residues" evidence="6">
    <location>
        <begin position="510"/>
        <end position="519"/>
    </location>
</feature>
<dbReference type="Gene3D" id="3.30.420.140">
    <property type="entry name" value="YqgF/RNase H-like domain"/>
    <property type="match status" value="1"/>
</dbReference>
<keyword evidence="4 5" id="KW-0539">Nucleus</keyword>
<dbReference type="SUPFAM" id="SSF158832">
    <property type="entry name" value="Tex N-terminal region-like"/>
    <property type="match status" value="1"/>
</dbReference>
<feature type="compositionally biased region" description="Polar residues" evidence="6">
    <location>
        <begin position="1608"/>
        <end position="1617"/>
    </location>
</feature>
<dbReference type="InterPro" id="IPR023319">
    <property type="entry name" value="Tex-like_HTH_dom_sf"/>
</dbReference>
<dbReference type="Proteomes" id="UP000274504">
    <property type="component" value="Unassembled WGS sequence"/>
</dbReference>
<dbReference type="Gene3D" id="1.10.150.850">
    <property type="entry name" value="Spt6, helix-hairpin-helix domain"/>
    <property type="match status" value="1"/>
</dbReference>
<dbReference type="InterPro" id="IPR035018">
    <property type="entry name" value="Spt6_SH2_C"/>
</dbReference>
<dbReference type="InterPro" id="IPR012340">
    <property type="entry name" value="NA-bd_OB-fold"/>
</dbReference>
<dbReference type="GO" id="GO:0042393">
    <property type="term" value="F:histone binding"/>
    <property type="evidence" value="ECO:0007669"/>
    <property type="project" value="TreeGrafter"/>
</dbReference>
<dbReference type="InterPro" id="IPR010994">
    <property type="entry name" value="RuvA_2-like"/>
</dbReference>
<feature type="compositionally biased region" description="Acidic residues" evidence="6">
    <location>
        <begin position="175"/>
        <end position="187"/>
    </location>
</feature>
<feature type="compositionally biased region" description="Basic and acidic residues" evidence="6">
    <location>
        <begin position="17"/>
        <end position="28"/>
    </location>
</feature>
<evidence type="ECO:0000313" key="10">
    <source>
        <dbReference type="WBParaSite" id="HDID_0000073301-mRNA-1"/>
    </source>
</evidence>
<accession>A0A0R3S944</accession>
<evidence type="ECO:0000256" key="6">
    <source>
        <dbReference type="SAM" id="MobiDB-lite"/>
    </source>
</evidence>
<dbReference type="Gene3D" id="1.10.3500.10">
    <property type="entry name" value="Tex N-terminal region-like"/>
    <property type="match status" value="1"/>
</dbReference>
<reference evidence="10" key="1">
    <citation type="submission" date="2016-04" db="UniProtKB">
        <authorList>
            <consortium name="WormBaseParasite"/>
        </authorList>
    </citation>
    <scope>IDENTIFICATION</scope>
</reference>
<dbReference type="PANTHER" id="PTHR10145:SF6">
    <property type="entry name" value="TRANSCRIPTION ELONGATION FACTOR SPT6"/>
    <property type="match status" value="1"/>
</dbReference>
<dbReference type="Pfam" id="PF14635">
    <property type="entry name" value="HHH_7"/>
    <property type="match status" value="1"/>
</dbReference>
<dbReference type="EMBL" id="UYSG01000104">
    <property type="protein sequence ID" value="VDL17684.1"/>
    <property type="molecule type" value="Genomic_DNA"/>
</dbReference>
<feature type="region of interest" description="Disordered" evidence="6">
    <location>
        <begin position="1587"/>
        <end position="1639"/>
    </location>
</feature>
<feature type="region of interest" description="Disordered" evidence="6">
    <location>
        <begin position="1"/>
        <end position="97"/>
    </location>
</feature>
<dbReference type="GO" id="GO:0031491">
    <property type="term" value="F:nucleosome binding"/>
    <property type="evidence" value="ECO:0007669"/>
    <property type="project" value="TreeGrafter"/>
</dbReference>
<feature type="compositionally biased region" description="Acidic residues" evidence="6">
    <location>
        <begin position="497"/>
        <end position="508"/>
    </location>
</feature>
<gene>
    <name evidence="8" type="ORF">HDID_LOCUS734</name>
</gene>
<protein>
    <submittedName>
        <fullName evidence="10">Transcription elongation factor spt6</fullName>
    </submittedName>
</protein>
<dbReference type="SUPFAM" id="SSF47781">
    <property type="entry name" value="RuvA domain 2-like"/>
    <property type="match status" value="2"/>
</dbReference>
<dbReference type="FunFam" id="1.10.10.2740:FF:000002">
    <property type="entry name" value="Transcription elongation factor Spt6"/>
    <property type="match status" value="1"/>
</dbReference>
<dbReference type="GO" id="GO:0034728">
    <property type="term" value="P:nucleosome organization"/>
    <property type="evidence" value="ECO:0007669"/>
    <property type="project" value="TreeGrafter"/>
</dbReference>
<dbReference type="Pfam" id="PF14639">
    <property type="entry name" value="YqgF"/>
    <property type="match status" value="1"/>
</dbReference>
<evidence type="ECO:0000256" key="3">
    <source>
        <dbReference type="ARBA" id="ARBA00023163"/>
    </source>
</evidence>
<feature type="region of interest" description="Disordered" evidence="6">
    <location>
        <begin position="230"/>
        <end position="252"/>
    </location>
</feature>
<dbReference type="Gene3D" id="1.10.10.2740">
    <property type="entry name" value="Spt6, Death-like domain"/>
    <property type="match status" value="1"/>
</dbReference>
<sequence length="1639" mass="188184">MSGYIDSEASVSDGEDEPKIKKPRRDDDSISSEDSEEEEDFPDEEEILRKEGQGFIVDDEEEEEGEGESDNESGASGKSAKDDVAEEEDDILDDDDYQLIRENVGINLQRKSKKRRLVVDDEDDADIGTTRASKEARSREAIARQIFEDDDEVDDNIDIRRREPVRQAPTFETKSDDEENEDSDDMGDFIVDTVNEERGAKRKRQIVHSDPNLQEAQEIFGVDFDFDEFDQQGDQESDESGESDYEDEDDEEAILRRRQKREAKVASHDALYDIFDPSDLERKFYRPEDERIRRLDVPERMQLRKFPVKRIDPKSETYSEDLLEIEAEAEWIFNNAFKIHEGKFTSSATDSIFEVLKIMKTSLSEVPFIAFYRKEHFAKLFNINDLWLIYEFDEKWEELQKDRKVLINTLSKMHKYLEAKSKDAESEIKPGCDGLIRLIALAKSASSMDEIQDVRMNYLLHYAIHKHDMEIWEGKDVSLQRKNTDKDEEESKHNRDEDDDPDDEDYVPEEGLKKVSLQERDEDEKPVEEAQPTAIKRPGMGALTTTVDPLTGRRIRQRQVRTTAAYEVAQRAGVGRLLDKFGLSSEQFADNVRDQYRRHEVMACPIMPHEAAQDYICPQFPKSESVLKAARYILAYQIAAEPIVRRWARQNLESQVVVDVKPTVKGMRVIDENHPLASVKFLKNKPAQELMSNAIFIQIHSANREGLITFNIHALEYQQKGISLLDNLVSFFHQDEFSALVQAWNEQRSLILKEAIETFLQPAIIKEIQRKLLESSQKTVISICSNTLFERLRIAPYVVDDLRNGGGVGDDDEDGGRHYHGEGSSNGNSVWPKPARLLAFALSDDSETSRAMITVVKLDADGEVLDFLNLPGLLISPKSQRPEHRRWHEDDLKKLDKFITKSDPQAIVIGCNSRRSLDLRDVVQRQIEDIVADGRISRRPNIVLMDTELAQVYARSEAATSSLPSSYTVLLRQAISLGRRLQDPLAEFAQLFNAPDMDILGLRWHSAQDEVPRDKLLRALEHEFVNRTNEVGVDLNRCILHPHTANLLQFVSGLGPRKAAYIIKLLKHDKMFLTNRELLARSLGLGPNVAVNCAGFIKIDTVALRELPSGDTNIEILDCTRVHPESYDLARQMAVDALEYDDNDDNDPTLALEEIMQDPSRLRELDLDAFADELARQDHGDKHITLYDIRKELNQRYRDYRDPFEPPTPEQIFSMITHETPETMHKGSLVECQVICLASRKPTQEQIDNANPIKNNDTGLWTCPFCRKEGFAQFGDMWPHYDNDCLGQVSGIRVQLDNGITGFIPCRFIDRPMEATFEKALPGSMLRGKILKIDINKFNVEISIRSSDLQDRPMTIQRRDPFYDYNEEEVELKKQAEEEERAKSRASNAYLNRVNFHPFFKNITYHQLMQMNPTLAVGSVTIRPSRKSNDHLTISLKVDDGIFMHIDVTEIGKPKDFLTGEKFIINNLTFDDLDEVCALFMDPMITLIQEIYSYKYYVDSKGGQKDVIETKLREEKSAAKSKIPYCLSSLKKYPGSFYLAYMPHQTVHYEIFSVKYNGLKLRKILFPSLEPMIGWFKTHYRELQPSRQDYHRSSGVTSHSSRSIPDVGNSNTATTGRTPKMEDFFNMPVPHGNSRLKPL</sequence>
<evidence type="ECO:0000259" key="7">
    <source>
        <dbReference type="PROSITE" id="PS50126"/>
    </source>
</evidence>
<dbReference type="InterPro" id="IPR035420">
    <property type="entry name" value="Spt6_SH2"/>
</dbReference>
<evidence type="ECO:0000256" key="4">
    <source>
        <dbReference type="ARBA" id="ARBA00023242"/>
    </source>
</evidence>
<dbReference type="PANTHER" id="PTHR10145">
    <property type="entry name" value="TRANSCRIPTION ELONGATION FACTOR SPT6"/>
    <property type="match status" value="1"/>
</dbReference>
<dbReference type="InterPro" id="IPR028231">
    <property type="entry name" value="Spt6_YqgF"/>
</dbReference>
<feature type="compositionally biased region" description="Acidic residues" evidence="6">
    <location>
        <begin position="57"/>
        <end position="71"/>
    </location>
</feature>
<dbReference type="InterPro" id="IPR032706">
    <property type="entry name" value="Spt6_HHH"/>
</dbReference>
<dbReference type="SUPFAM" id="SSF55550">
    <property type="entry name" value="SH2 domain"/>
    <property type="match status" value="1"/>
</dbReference>
<comment type="subcellular location">
    <subcellularLocation>
        <location evidence="1 5">Nucleus</location>
    </subcellularLocation>
</comment>
<feature type="region of interest" description="Disordered" evidence="6">
    <location>
        <begin position="482"/>
        <end position="554"/>
    </location>
</feature>
<dbReference type="InterPro" id="IPR035019">
    <property type="entry name" value="Spt6_SH2_N"/>
</dbReference>
<feature type="domain" description="S1 motif" evidence="7">
    <location>
        <begin position="1291"/>
        <end position="1345"/>
    </location>
</feature>
<dbReference type="OrthoDB" id="343921at2759"/>
<comment type="function">
    <text evidence="5">Histone H3-H4 chaperone that plays a role in maintenance of chromatin structure during RNA polymerase II transcription elongation.</text>
</comment>
<evidence type="ECO:0000256" key="1">
    <source>
        <dbReference type="ARBA" id="ARBA00004123"/>
    </source>
</evidence>
<dbReference type="InterPro" id="IPR037027">
    <property type="entry name" value="YqgF/RNaseH-like_dom_sf"/>
</dbReference>
<feature type="compositionally biased region" description="Acidic residues" evidence="6">
    <location>
        <begin position="29"/>
        <end position="46"/>
    </location>
</feature>
<comment type="similarity">
    <text evidence="2 5">Belongs to the SPT6 family.</text>
</comment>
<dbReference type="Gene3D" id="1.10.10.650">
    <property type="entry name" value="RuvA domain 2-like"/>
    <property type="match status" value="1"/>
</dbReference>
<dbReference type="CDD" id="cd09918">
    <property type="entry name" value="SH2_Nterm_SPT6_like"/>
    <property type="match status" value="1"/>
</dbReference>
<dbReference type="InterPro" id="IPR023323">
    <property type="entry name" value="Tex-like_dom_sf"/>
</dbReference>
<dbReference type="InterPro" id="IPR028088">
    <property type="entry name" value="Spt6_HTH_DNA-bd_dom"/>
</dbReference>
<dbReference type="Gene3D" id="3.30.505.10">
    <property type="entry name" value="SH2 domain"/>
    <property type="match status" value="2"/>
</dbReference>
<dbReference type="GO" id="GO:0140673">
    <property type="term" value="P:transcription elongation-coupled chromatin remodeling"/>
    <property type="evidence" value="ECO:0007669"/>
    <property type="project" value="InterPro"/>
</dbReference>
<dbReference type="InterPro" id="IPR017072">
    <property type="entry name" value="TF_Spt6"/>
</dbReference>
<dbReference type="Gene3D" id="2.40.50.140">
    <property type="entry name" value="Nucleic acid-binding proteins"/>
    <property type="match status" value="1"/>
</dbReference>
<feature type="compositionally biased region" description="Low complexity" evidence="6">
    <location>
        <begin position="1593"/>
        <end position="1603"/>
    </location>
</feature>
<dbReference type="InterPro" id="IPR012337">
    <property type="entry name" value="RNaseH-like_sf"/>
</dbReference>
<dbReference type="GO" id="GO:0003677">
    <property type="term" value="F:DNA binding"/>
    <property type="evidence" value="ECO:0007669"/>
    <property type="project" value="InterPro"/>
</dbReference>
<dbReference type="InterPro" id="IPR003029">
    <property type="entry name" value="S1_domain"/>
</dbReference>
<evidence type="ECO:0000256" key="5">
    <source>
        <dbReference type="PIRNR" id="PIRNR036947"/>
    </source>
</evidence>